<sequence length="79" mass="9230">MTPRGRVYRAASLAGSIAVLWIIWLVILPAYARQPKMRDHLQWLDDQGIDPSAMYYTELEVMEDILAKQRQAELQHHPR</sequence>
<keyword evidence="1" id="KW-0812">Transmembrane</keyword>
<accession>A0ABP8M5I5</accession>
<organism evidence="2 3">
    <name type="scientific">Novipirellula rosea</name>
    <dbReference type="NCBI Taxonomy" id="1031540"/>
    <lineage>
        <taxon>Bacteria</taxon>
        <taxon>Pseudomonadati</taxon>
        <taxon>Planctomycetota</taxon>
        <taxon>Planctomycetia</taxon>
        <taxon>Pirellulales</taxon>
        <taxon>Pirellulaceae</taxon>
        <taxon>Novipirellula</taxon>
    </lineage>
</organism>
<name>A0ABP8M5I5_9BACT</name>
<keyword evidence="1" id="KW-0472">Membrane</keyword>
<gene>
    <name evidence="2" type="ORF">GCM10023156_03830</name>
</gene>
<comment type="caution">
    <text evidence="2">The sequence shown here is derived from an EMBL/GenBank/DDBJ whole genome shotgun (WGS) entry which is preliminary data.</text>
</comment>
<dbReference type="EMBL" id="BAABGA010000006">
    <property type="protein sequence ID" value="GAA4444899.1"/>
    <property type="molecule type" value="Genomic_DNA"/>
</dbReference>
<feature type="transmembrane region" description="Helical" evidence="1">
    <location>
        <begin position="12"/>
        <end position="32"/>
    </location>
</feature>
<dbReference type="RefSeq" id="WP_339942321.1">
    <property type="nucleotide sequence ID" value="NZ_BAABGA010000006.1"/>
</dbReference>
<protein>
    <submittedName>
        <fullName evidence="2">Uncharacterized protein</fullName>
    </submittedName>
</protein>
<evidence type="ECO:0000256" key="1">
    <source>
        <dbReference type="SAM" id="Phobius"/>
    </source>
</evidence>
<keyword evidence="1" id="KW-1133">Transmembrane helix</keyword>
<evidence type="ECO:0000313" key="2">
    <source>
        <dbReference type="EMBL" id="GAA4444899.1"/>
    </source>
</evidence>
<reference evidence="3" key="1">
    <citation type="journal article" date="2019" name="Int. J. Syst. Evol. Microbiol.">
        <title>The Global Catalogue of Microorganisms (GCM) 10K type strain sequencing project: providing services to taxonomists for standard genome sequencing and annotation.</title>
        <authorList>
            <consortium name="The Broad Institute Genomics Platform"/>
            <consortium name="The Broad Institute Genome Sequencing Center for Infectious Disease"/>
            <person name="Wu L."/>
            <person name="Ma J."/>
        </authorList>
    </citation>
    <scope>NUCLEOTIDE SEQUENCE [LARGE SCALE GENOMIC DNA]</scope>
    <source>
        <strain evidence="3">JCM 17759</strain>
    </source>
</reference>
<dbReference type="Proteomes" id="UP001500840">
    <property type="component" value="Unassembled WGS sequence"/>
</dbReference>
<keyword evidence="3" id="KW-1185">Reference proteome</keyword>
<evidence type="ECO:0000313" key="3">
    <source>
        <dbReference type="Proteomes" id="UP001500840"/>
    </source>
</evidence>
<proteinExistence type="predicted"/>